<protein>
    <submittedName>
        <fullName evidence="3">Uncharacterized protein</fullName>
    </submittedName>
</protein>
<organism evidence="3 4">
    <name type="scientific">Ascobolus immersus RN42</name>
    <dbReference type="NCBI Taxonomy" id="1160509"/>
    <lineage>
        <taxon>Eukaryota</taxon>
        <taxon>Fungi</taxon>
        <taxon>Dikarya</taxon>
        <taxon>Ascomycota</taxon>
        <taxon>Pezizomycotina</taxon>
        <taxon>Pezizomycetes</taxon>
        <taxon>Pezizales</taxon>
        <taxon>Ascobolaceae</taxon>
        <taxon>Ascobolus</taxon>
    </lineage>
</organism>
<evidence type="ECO:0000313" key="4">
    <source>
        <dbReference type="Proteomes" id="UP000275078"/>
    </source>
</evidence>
<proteinExistence type="predicted"/>
<sequence length="244" mass="27891">MHFPLFPLLFLRSRRNRQPQTQNLPADLLKKNRVLLEQNQALVERIRQLEADNEKLERENQDITTEHFEEVIHLEQENFRLERTCEGAERLNLELEEYVKSLERRLEIFEEGTVDSASDCGGSSCGSSEDRHNSFEGCASTNECQPAMEDECTICYAIKAGQSDAECQAEARHAVLQNLAEKIRKYQKEKHGGTLLLEPTAETHYSAPNDARKERRASRSRRDEPSEGRERDDLLGENGGSTGD</sequence>
<name>A0A3N4HX26_ASCIM</name>
<gene>
    <name evidence="3" type="ORF">BJ508DRAFT_311029</name>
</gene>
<keyword evidence="4" id="KW-1185">Reference proteome</keyword>
<dbReference type="Proteomes" id="UP000275078">
    <property type="component" value="Unassembled WGS sequence"/>
</dbReference>
<accession>A0A3N4HX26</accession>
<feature type="compositionally biased region" description="Basic and acidic residues" evidence="2">
    <location>
        <begin position="220"/>
        <end position="234"/>
    </location>
</feature>
<feature type="region of interest" description="Disordered" evidence="2">
    <location>
        <begin position="191"/>
        <end position="244"/>
    </location>
</feature>
<dbReference type="EMBL" id="ML119743">
    <property type="protein sequence ID" value="RPA76521.1"/>
    <property type="molecule type" value="Genomic_DNA"/>
</dbReference>
<keyword evidence="1" id="KW-0175">Coiled coil</keyword>
<reference evidence="3 4" key="1">
    <citation type="journal article" date="2018" name="Nat. Ecol. Evol.">
        <title>Pezizomycetes genomes reveal the molecular basis of ectomycorrhizal truffle lifestyle.</title>
        <authorList>
            <person name="Murat C."/>
            <person name="Payen T."/>
            <person name="Noel B."/>
            <person name="Kuo A."/>
            <person name="Morin E."/>
            <person name="Chen J."/>
            <person name="Kohler A."/>
            <person name="Krizsan K."/>
            <person name="Balestrini R."/>
            <person name="Da Silva C."/>
            <person name="Montanini B."/>
            <person name="Hainaut M."/>
            <person name="Levati E."/>
            <person name="Barry K.W."/>
            <person name="Belfiori B."/>
            <person name="Cichocki N."/>
            <person name="Clum A."/>
            <person name="Dockter R.B."/>
            <person name="Fauchery L."/>
            <person name="Guy J."/>
            <person name="Iotti M."/>
            <person name="Le Tacon F."/>
            <person name="Lindquist E.A."/>
            <person name="Lipzen A."/>
            <person name="Malagnac F."/>
            <person name="Mello A."/>
            <person name="Molinier V."/>
            <person name="Miyauchi S."/>
            <person name="Poulain J."/>
            <person name="Riccioni C."/>
            <person name="Rubini A."/>
            <person name="Sitrit Y."/>
            <person name="Splivallo R."/>
            <person name="Traeger S."/>
            <person name="Wang M."/>
            <person name="Zifcakova L."/>
            <person name="Wipf D."/>
            <person name="Zambonelli A."/>
            <person name="Paolocci F."/>
            <person name="Nowrousian M."/>
            <person name="Ottonello S."/>
            <person name="Baldrian P."/>
            <person name="Spatafora J.W."/>
            <person name="Henrissat B."/>
            <person name="Nagy L.G."/>
            <person name="Aury J.M."/>
            <person name="Wincker P."/>
            <person name="Grigoriev I.V."/>
            <person name="Bonfante P."/>
            <person name="Martin F.M."/>
        </authorList>
    </citation>
    <scope>NUCLEOTIDE SEQUENCE [LARGE SCALE GENOMIC DNA]</scope>
    <source>
        <strain evidence="3 4">RN42</strain>
    </source>
</reference>
<feature type="coiled-coil region" evidence="1">
    <location>
        <begin position="32"/>
        <end position="112"/>
    </location>
</feature>
<dbReference type="AlphaFoldDB" id="A0A3N4HX26"/>
<evidence type="ECO:0000256" key="1">
    <source>
        <dbReference type="SAM" id="Coils"/>
    </source>
</evidence>
<evidence type="ECO:0000256" key="2">
    <source>
        <dbReference type="SAM" id="MobiDB-lite"/>
    </source>
</evidence>
<evidence type="ECO:0000313" key="3">
    <source>
        <dbReference type="EMBL" id="RPA76521.1"/>
    </source>
</evidence>